<proteinExistence type="predicted"/>
<keyword evidence="2" id="KW-1185">Reference proteome</keyword>
<evidence type="ECO:0000313" key="1">
    <source>
        <dbReference type="EMBL" id="KAK9011612.1"/>
    </source>
</evidence>
<protein>
    <submittedName>
        <fullName evidence="1">Uncharacterized protein</fullName>
    </submittedName>
</protein>
<gene>
    <name evidence="1" type="ORF">V6N11_044458</name>
</gene>
<accession>A0ABR2RFE8</accession>
<comment type="caution">
    <text evidence="1">The sequence shown here is derived from an EMBL/GenBank/DDBJ whole genome shotgun (WGS) entry which is preliminary data.</text>
</comment>
<organism evidence="1 2">
    <name type="scientific">Hibiscus sabdariffa</name>
    <name type="common">roselle</name>
    <dbReference type="NCBI Taxonomy" id="183260"/>
    <lineage>
        <taxon>Eukaryota</taxon>
        <taxon>Viridiplantae</taxon>
        <taxon>Streptophyta</taxon>
        <taxon>Embryophyta</taxon>
        <taxon>Tracheophyta</taxon>
        <taxon>Spermatophyta</taxon>
        <taxon>Magnoliopsida</taxon>
        <taxon>eudicotyledons</taxon>
        <taxon>Gunneridae</taxon>
        <taxon>Pentapetalae</taxon>
        <taxon>rosids</taxon>
        <taxon>malvids</taxon>
        <taxon>Malvales</taxon>
        <taxon>Malvaceae</taxon>
        <taxon>Malvoideae</taxon>
        <taxon>Hibiscus</taxon>
    </lineage>
</organism>
<dbReference type="EMBL" id="JBBPBN010000023">
    <property type="protein sequence ID" value="KAK9011612.1"/>
    <property type="molecule type" value="Genomic_DNA"/>
</dbReference>
<name>A0ABR2RFE8_9ROSI</name>
<reference evidence="1 2" key="1">
    <citation type="journal article" date="2024" name="G3 (Bethesda)">
        <title>Genome assembly of Hibiscus sabdariffa L. provides insights into metabolisms of medicinal natural products.</title>
        <authorList>
            <person name="Kim T."/>
        </authorList>
    </citation>
    <scope>NUCLEOTIDE SEQUENCE [LARGE SCALE GENOMIC DNA]</scope>
    <source>
        <strain evidence="1">TK-2024</strain>
        <tissue evidence="1">Old leaves</tissue>
    </source>
</reference>
<evidence type="ECO:0000313" key="2">
    <source>
        <dbReference type="Proteomes" id="UP001396334"/>
    </source>
</evidence>
<dbReference type="Proteomes" id="UP001396334">
    <property type="component" value="Unassembled WGS sequence"/>
</dbReference>
<sequence length="74" mass="8032">MMRTGSVRCTRIDGLQLNAGKDTWCSEYESTVMFLSLTLDGRSKEALITAPVLVRPVSGKEVVMYGDASYVGLG</sequence>